<gene>
    <name evidence="1" type="ORF">NB231_15733</name>
</gene>
<proteinExistence type="predicted"/>
<dbReference type="RefSeq" id="WP_005004396.1">
    <property type="nucleotide sequence ID" value="NZ_CH672427.1"/>
</dbReference>
<name>A4BLU7_9GAMM</name>
<comment type="caution">
    <text evidence="1">The sequence shown here is derived from an EMBL/GenBank/DDBJ whole genome shotgun (WGS) entry which is preliminary data.</text>
</comment>
<evidence type="ECO:0000313" key="2">
    <source>
        <dbReference type="Proteomes" id="UP000003374"/>
    </source>
</evidence>
<organism evidence="1 2">
    <name type="scientific">Nitrococcus mobilis Nb-231</name>
    <dbReference type="NCBI Taxonomy" id="314278"/>
    <lineage>
        <taxon>Bacteria</taxon>
        <taxon>Pseudomonadati</taxon>
        <taxon>Pseudomonadota</taxon>
        <taxon>Gammaproteobacteria</taxon>
        <taxon>Chromatiales</taxon>
        <taxon>Ectothiorhodospiraceae</taxon>
        <taxon>Nitrococcus</taxon>
    </lineage>
</organism>
<dbReference type="HOGENOM" id="CLU_2451622_0_0_6"/>
<evidence type="ECO:0000313" key="1">
    <source>
        <dbReference type="EMBL" id="EAR23285.1"/>
    </source>
</evidence>
<keyword evidence="2" id="KW-1185">Reference proteome</keyword>
<reference evidence="1 2" key="1">
    <citation type="submission" date="2006-02" db="EMBL/GenBank/DDBJ databases">
        <authorList>
            <person name="Waterbury J."/>
            <person name="Ferriera S."/>
            <person name="Johnson J."/>
            <person name="Kravitz S."/>
            <person name="Halpern A."/>
            <person name="Remington K."/>
            <person name="Beeson K."/>
            <person name="Tran B."/>
            <person name="Rogers Y.-H."/>
            <person name="Friedman R."/>
            <person name="Venter J.C."/>
        </authorList>
    </citation>
    <scope>NUCLEOTIDE SEQUENCE [LARGE SCALE GENOMIC DNA]</scope>
    <source>
        <strain evidence="1 2">Nb-231</strain>
    </source>
</reference>
<accession>A4BLU7</accession>
<dbReference type="EMBL" id="AAOF01000001">
    <property type="protein sequence ID" value="EAR23285.1"/>
    <property type="molecule type" value="Genomic_DNA"/>
</dbReference>
<sequence>MIIVGMRARLRSAEYSKGLRRFAIFQLDDRRKFRAQELARLMKAGKIAVSGFHDVGGDYVRSDNDDSLANNLLQSFKDNETREVVVKNL</sequence>
<protein>
    <submittedName>
        <fullName evidence="1">Uncharacterized protein</fullName>
    </submittedName>
</protein>
<dbReference type="AlphaFoldDB" id="A4BLU7"/>
<dbReference type="Proteomes" id="UP000003374">
    <property type="component" value="Unassembled WGS sequence"/>
</dbReference>